<accession>A0A4R4RRF5</accession>
<comment type="cofactor">
    <cofactor evidence="2 12">
        <name>Mg(2+)</name>
        <dbReference type="ChEBI" id="CHEBI:18420"/>
    </cofactor>
</comment>
<comment type="function">
    <text evidence="12">Catalyzes the condensation of para-aminobenzoate (pABA) with 6-hydroxymethyl-7,8-dihydropterin diphosphate (DHPt-PP) to form 7,8-dihydropteroate (H2Pte), the immediate precursor of folate derivatives.</text>
</comment>
<comment type="caution">
    <text evidence="14">The sequence shown here is derived from an EMBL/GenBank/DDBJ whole genome shotgun (WGS) entry which is preliminary data.</text>
</comment>
<dbReference type="AlphaFoldDB" id="A0A4R4RRF5"/>
<evidence type="ECO:0000256" key="2">
    <source>
        <dbReference type="ARBA" id="ARBA00001946"/>
    </source>
</evidence>
<organism evidence="14 15">
    <name type="scientific">Jiangella ureilytica</name>
    <dbReference type="NCBI Taxonomy" id="2530374"/>
    <lineage>
        <taxon>Bacteria</taxon>
        <taxon>Bacillati</taxon>
        <taxon>Actinomycetota</taxon>
        <taxon>Actinomycetes</taxon>
        <taxon>Jiangellales</taxon>
        <taxon>Jiangellaceae</taxon>
        <taxon>Jiangella</taxon>
    </lineage>
</organism>
<name>A0A4R4RRF5_9ACTN</name>
<dbReference type="UniPathway" id="UPA00077">
    <property type="reaction ID" value="UER00156"/>
</dbReference>
<dbReference type="GO" id="GO:0046656">
    <property type="term" value="P:folic acid biosynthetic process"/>
    <property type="evidence" value="ECO:0007669"/>
    <property type="project" value="UniProtKB-KW"/>
</dbReference>
<evidence type="ECO:0000259" key="13">
    <source>
        <dbReference type="PROSITE" id="PS50972"/>
    </source>
</evidence>
<evidence type="ECO:0000256" key="9">
    <source>
        <dbReference type="ARBA" id="ARBA00022842"/>
    </source>
</evidence>
<evidence type="ECO:0000256" key="12">
    <source>
        <dbReference type="RuleBase" id="RU361205"/>
    </source>
</evidence>
<dbReference type="InterPro" id="IPR000489">
    <property type="entry name" value="Pterin-binding_dom"/>
</dbReference>
<dbReference type="PANTHER" id="PTHR20941">
    <property type="entry name" value="FOLATE SYNTHESIS PROTEINS"/>
    <property type="match status" value="1"/>
</dbReference>
<dbReference type="PANTHER" id="PTHR20941:SF1">
    <property type="entry name" value="FOLIC ACID SYNTHESIS PROTEIN FOL1"/>
    <property type="match status" value="1"/>
</dbReference>
<evidence type="ECO:0000256" key="11">
    <source>
        <dbReference type="ARBA" id="ARBA00030193"/>
    </source>
</evidence>
<evidence type="ECO:0000256" key="4">
    <source>
        <dbReference type="ARBA" id="ARBA00009503"/>
    </source>
</evidence>
<dbReference type="InterPro" id="IPR011005">
    <property type="entry name" value="Dihydropteroate_synth-like_sf"/>
</dbReference>
<feature type="domain" description="Pterin-binding" evidence="13">
    <location>
        <begin position="25"/>
        <end position="284"/>
    </location>
</feature>
<sequence length="292" mass="30718">MNAAAPTSTGRPVRYVAGLPQPPRALVMGVVNVTPDSFSDGGFWYEPGDAIEHGLQLVSQGADLVDVGGESTRPGAERPTPDEERRRVLPVIRELAAAGAVVSVDTMRAEVAAPALEAGARLVNDVSGGLADPDMLRVVAEAGVPIVLMHWRGHSDHMQEQAVYGDVVADVLAELRPRVDAALAAGIRPEHIAVDPGLGFAKTWDHNWTLLARLAELHALELPLLVAASRKTFLGELLADPATGERRPPAGRDAATDALSTTIALAGAWCVRVHTVPATLDAVRVAARLARG</sequence>
<protein>
    <recommendedName>
        <fullName evidence="6 12">Dihydropteroate synthase</fullName>
        <shortName evidence="12">DHPS</shortName>
        <ecNumber evidence="5 12">2.5.1.15</ecNumber>
    </recommendedName>
    <alternativeName>
        <fullName evidence="11 12">Dihydropteroate pyrophosphorylase</fullName>
    </alternativeName>
</protein>
<dbReference type="NCBIfam" id="TIGR01496">
    <property type="entry name" value="DHPS"/>
    <property type="match status" value="1"/>
</dbReference>
<dbReference type="EMBL" id="SMKL01000015">
    <property type="protein sequence ID" value="TDC52420.1"/>
    <property type="molecule type" value="Genomic_DNA"/>
</dbReference>
<keyword evidence="15" id="KW-1185">Reference proteome</keyword>
<evidence type="ECO:0000256" key="7">
    <source>
        <dbReference type="ARBA" id="ARBA00022679"/>
    </source>
</evidence>
<evidence type="ECO:0000256" key="6">
    <source>
        <dbReference type="ARBA" id="ARBA00016919"/>
    </source>
</evidence>
<evidence type="ECO:0000313" key="15">
    <source>
        <dbReference type="Proteomes" id="UP000295621"/>
    </source>
</evidence>
<dbReference type="EC" id="2.5.1.15" evidence="5 12"/>
<dbReference type="InterPro" id="IPR045031">
    <property type="entry name" value="DHP_synth-like"/>
</dbReference>
<evidence type="ECO:0000256" key="5">
    <source>
        <dbReference type="ARBA" id="ARBA00012458"/>
    </source>
</evidence>
<dbReference type="FunFam" id="3.20.20.20:FF:000006">
    <property type="entry name" value="Dihydropteroate synthase"/>
    <property type="match status" value="1"/>
</dbReference>
<keyword evidence="9 12" id="KW-0460">Magnesium</keyword>
<dbReference type="GO" id="GO:0046872">
    <property type="term" value="F:metal ion binding"/>
    <property type="evidence" value="ECO:0007669"/>
    <property type="project" value="UniProtKB-KW"/>
</dbReference>
<dbReference type="GO" id="GO:0004156">
    <property type="term" value="F:dihydropteroate synthase activity"/>
    <property type="evidence" value="ECO:0007669"/>
    <property type="project" value="UniProtKB-EC"/>
</dbReference>
<dbReference type="GO" id="GO:0046654">
    <property type="term" value="P:tetrahydrofolate biosynthetic process"/>
    <property type="evidence" value="ECO:0007669"/>
    <property type="project" value="UniProtKB-UniPathway"/>
</dbReference>
<keyword evidence="10 12" id="KW-0289">Folate biosynthesis</keyword>
<dbReference type="OrthoDB" id="9811744at2"/>
<keyword evidence="7 12" id="KW-0808">Transferase</keyword>
<dbReference type="Proteomes" id="UP000295621">
    <property type="component" value="Unassembled WGS sequence"/>
</dbReference>
<evidence type="ECO:0000256" key="1">
    <source>
        <dbReference type="ARBA" id="ARBA00000012"/>
    </source>
</evidence>
<dbReference type="PROSITE" id="PS50972">
    <property type="entry name" value="PTERIN_BINDING"/>
    <property type="match status" value="1"/>
</dbReference>
<dbReference type="GO" id="GO:0005829">
    <property type="term" value="C:cytosol"/>
    <property type="evidence" value="ECO:0007669"/>
    <property type="project" value="TreeGrafter"/>
</dbReference>
<dbReference type="InterPro" id="IPR006390">
    <property type="entry name" value="DHP_synth_dom"/>
</dbReference>
<evidence type="ECO:0000256" key="8">
    <source>
        <dbReference type="ARBA" id="ARBA00022723"/>
    </source>
</evidence>
<dbReference type="Gene3D" id="3.20.20.20">
    <property type="entry name" value="Dihydropteroate synthase-like"/>
    <property type="match status" value="1"/>
</dbReference>
<evidence type="ECO:0000313" key="14">
    <source>
        <dbReference type="EMBL" id="TDC52420.1"/>
    </source>
</evidence>
<dbReference type="PROSITE" id="PS00793">
    <property type="entry name" value="DHPS_2"/>
    <property type="match status" value="1"/>
</dbReference>
<dbReference type="SUPFAM" id="SSF51717">
    <property type="entry name" value="Dihydropteroate synthetase-like"/>
    <property type="match status" value="1"/>
</dbReference>
<dbReference type="Pfam" id="PF00809">
    <property type="entry name" value="Pterin_bind"/>
    <property type="match status" value="1"/>
</dbReference>
<proteinExistence type="inferred from homology"/>
<dbReference type="CDD" id="cd00739">
    <property type="entry name" value="DHPS"/>
    <property type="match status" value="1"/>
</dbReference>
<gene>
    <name evidence="14" type="primary">folP</name>
    <name evidence="14" type="ORF">E1212_08870</name>
</gene>
<dbReference type="RefSeq" id="WP_131981422.1">
    <property type="nucleotide sequence ID" value="NZ_SMKL01000015.1"/>
</dbReference>
<evidence type="ECO:0000256" key="10">
    <source>
        <dbReference type="ARBA" id="ARBA00022909"/>
    </source>
</evidence>
<reference evidence="14 15" key="1">
    <citation type="submission" date="2019-02" db="EMBL/GenBank/DDBJ databases">
        <title>Draft genome sequences of novel Actinobacteria.</title>
        <authorList>
            <person name="Sahin N."/>
            <person name="Ay H."/>
            <person name="Saygin H."/>
        </authorList>
    </citation>
    <scope>NUCLEOTIDE SEQUENCE [LARGE SCALE GENOMIC DNA]</scope>
    <source>
        <strain evidence="14 15">KC603</strain>
    </source>
</reference>
<keyword evidence="8 12" id="KW-0479">Metal-binding</keyword>
<evidence type="ECO:0000256" key="3">
    <source>
        <dbReference type="ARBA" id="ARBA00004763"/>
    </source>
</evidence>
<comment type="pathway">
    <text evidence="3 12">Cofactor biosynthesis; tetrahydrofolate biosynthesis; 7,8-dihydrofolate from 2-amino-4-hydroxy-6-hydroxymethyl-7,8-dihydropteridine diphosphate and 4-aminobenzoate: step 1/2.</text>
</comment>
<comment type="similarity">
    <text evidence="4 12">Belongs to the DHPS family.</text>
</comment>
<comment type="catalytic activity">
    <reaction evidence="1">
        <text>(7,8-dihydropterin-6-yl)methyl diphosphate + 4-aminobenzoate = 7,8-dihydropteroate + diphosphate</text>
        <dbReference type="Rhea" id="RHEA:19949"/>
        <dbReference type="ChEBI" id="CHEBI:17836"/>
        <dbReference type="ChEBI" id="CHEBI:17839"/>
        <dbReference type="ChEBI" id="CHEBI:33019"/>
        <dbReference type="ChEBI" id="CHEBI:72950"/>
        <dbReference type="EC" id="2.5.1.15"/>
    </reaction>
</comment>
<dbReference type="PROSITE" id="PS00792">
    <property type="entry name" value="DHPS_1"/>
    <property type="match status" value="1"/>
</dbReference>